<evidence type="ECO:0000313" key="10">
    <source>
        <dbReference type="EMBL" id="OHA58361.1"/>
    </source>
</evidence>
<evidence type="ECO:0000256" key="5">
    <source>
        <dbReference type="ARBA" id="ARBA00022989"/>
    </source>
</evidence>
<keyword evidence="3" id="KW-1003">Cell membrane</keyword>
<evidence type="ECO:0000259" key="9">
    <source>
        <dbReference type="Pfam" id="PF06750"/>
    </source>
</evidence>
<dbReference type="STRING" id="1802436.A2370_01450"/>
<evidence type="ECO:0000256" key="1">
    <source>
        <dbReference type="ARBA" id="ARBA00004651"/>
    </source>
</evidence>
<comment type="similarity">
    <text evidence="2">Belongs to the peptidase A24 family.</text>
</comment>
<dbReference type="InterPro" id="IPR010627">
    <property type="entry name" value="Prepilin_pept_A24_N"/>
</dbReference>
<feature type="transmembrane region" description="Helical" evidence="7">
    <location>
        <begin position="129"/>
        <end position="162"/>
    </location>
</feature>
<dbReference type="AlphaFoldDB" id="A0A1G2QEF9"/>
<evidence type="ECO:0000256" key="3">
    <source>
        <dbReference type="ARBA" id="ARBA00022475"/>
    </source>
</evidence>
<evidence type="ECO:0000313" key="11">
    <source>
        <dbReference type="Proteomes" id="UP000176222"/>
    </source>
</evidence>
<proteinExistence type="inferred from homology"/>
<dbReference type="EMBL" id="MHTH01000010">
    <property type="protein sequence ID" value="OHA58361.1"/>
    <property type="molecule type" value="Genomic_DNA"/>
</dbReference>
<keyword evidence="4 7" id="KW-0812">Transmembrane</keyword>
<dbReference type="GO" id="GO:0004190">
    <property type="term" value="F:aspartic-type endopeptidase activity"/>
    <property type="evidence" value="ECO:0007669"/>
    <property type="project" value="InterPro"/>
</dbReference>
<comment type="subcellular location">
    <subcellularLocation>
        <location evidence="1">Cell membrane</location>
        <topology evidence="1">Multi-pass membrane protein</topology>
    </subcellularLocation>
</comment>
<sequence length="255" mass="28517">MLLGLIVSFLLGAIIGSFLNVLILRYNTGRSLGGRSGCLSCGKKLRWSELVPIVSFLWQKGKCVGCRSRVSWQYPIVESSTGFLFALIFWSLAPTISLIIFYWLVAGASVFIIAYDWKHQIIPDRANYFLFGLAVLRVLFFGPSLIESVLTGLAFFLIFWALWYFSDGRWLGFGDAKLVLSLGLLLGASAGVTALCLAFWLGAIIGLTLIAFGRVSKLLKLFKRYTMKSEVPFAPFLLLGAWLTILFQLNVFFFF</sequence>
<comment type="caution">
    <text evidence="10">The sequence shown here is derived from an EMBL/GenBank/DDBJ whole genome shotgun (WGS) entry which is preliminary data.</text>
</comment>
<gene>
    <name evidence="10" type="ORF">A2370_01450</name>
</gene>
<dbReference type="GO" id="GO:0006465">
    <property type="term" value="P:signal peptide processing"/>
    <property type="evidence" value="ECO:0007669"/>
    <property type="project" value="TreeGrafter"/>
</dbReference>
<dbReference type="Gene3D" id="1.20.120.1220">
    <property type="match status" value="1"/>
</dbReference>
<evidence type="ECO:0000259" key="8">
    <source>
        <dbReference type="Pfam" id="PF01478"/>
    </source>
</evidence>
<dbReference type="Proteomes" id="UP000176222">
    <property type="component" value="Unassembled WGS sequence"/>
</dbReference>
<evidence type="ECO:0000256" key="7">
    <source>
        <dbReference type="SAM" id="Phobius"/>
    </source>
</evidence>
<feature type="transmembrane region" description="Helical" evidence="7">
    <location>
        <begin position="182"/>
        <end position="212"/>
    </location>
</feature>
<feature type="domain" description="Prepilin peptidase A24 N-terminal" evidence="9">
    <location>
        <begin position="10"/>
        <end position="91"/>
    </location>
</feature>
<keyword evidence="5 7" id="KW-1133">Transmembrane helix</keyword>
<dbReference type="PANTHER" id="PTHR30487:SF0">
    <property type="entry name" value="PREPILIN LEADER PEPTIDASE_N-METHYLTRANSFERASE-RELATED"/>
    <property type="match status" value="1"/>
</dbReference>
<keyword evidence="6 7" id="KW-0472">Membrane</keyword>
<feature type="domain" description="Prepilin type IV endopeptidase peptidase" evidence="8">
    <location>
        <begin position="105"/>
        <end position="207"/>
    </location>
</feature>
<dbReference type="InterPro" id="IPR000045">
    <property type="entry name" value="Prepilin_IV_endopep_pep"/>
</dbReference>
<dbReference type="GO" id="GO:0005886">
    <property type="term" value="C:plasma membrane"/>
    <property type="evidence" value="ECO:0007669"/>
    <property type="project" value="UniProtKB-SubCell"/>
</dbReference>
<dbReference type="InterPro" id="IPR050882">
    <property type="entry name" value="Prepilin_peptidase/N-MTase"/>
</dbReference>
<name>A0A1G2QEF9_9BACT</name>
<evidence type="ECO:0008006" key="12">
    <source>
        <dbReference type="Google" id="ProtNLM"/>
    </source>
</evidence>
<feature type="transmembrane region" description="Helical" evidence="7">
    <location>
        <begin position="6"/>
        <end position="26"/>
    </location>
</feature>
<accession>A0A1G2QEF9</accession>
<feature type="transmembrane region" description="Helical" evidence="7">
    <location>
        <begin position="233"/>
        <end position="254"/>
    </location>
</feature>
<reference evidence="10 11" key="1">
    <citation type="journal article" date="2016" name="Nat. Commun.">
        <title>Thousands of microbial genomes shed light on interconnected biogeochemical processes in an aquifer system.</title>
        <authorList>
            <person name="Anantharaman K."/>
            <person name="Brown C.T."/>
            <person name="Hug L.A."/>
            <person name="Sharon I."/>
            <person name="Castelle C.J."/>
            <person name="Probst A.J."/>
            <person name="Thomas B.C."/>
            <person name="Singh A."/>
            <person name="Wilkins M.J."/>
            <person name="Karaoz U."/>
            <person name="Brodie E.L."/>
            <person name="Williams K.H."/>
            <person name="Hubbard S.S."/>
            <person name="Banfield J.F."/>
        </authorList>
    </citation>
    <scope>NUCLEOTIDE SEQUENCE [LARGE SCALE GENOMIC DNA]</scope>
</reference>
<evidence type="ECO:0000256" key="2">
    <source>
        <dbReference type="ARBA" id="ARBA00005801"/>
    </source>
</evidence>
<organism evidence="10 11">
    <name type="scientific">Candidatus Vogelbacteria bacterium RIFOXYB1_FULL_42_16</name>
    <dbReference type="NCBI Taxonomy" id="1802436"/>
    <lineage>
        <taxon>Bacteria</taxon>
        <taxon>Candidatus Vogeliibacteriota</taxon>
    </lineage>
</organism>
<evidence type="ECO:0000256" key="6">
    <source>
        <dbReference type="ARBA" id="ARBA00023136"/>
    </source>
</evidence>
<dbReference type="PANTHER" id="PTHR30487">
    <property type="entry name" value="TYPE 4 PREPILIN-LIKE PROTEINS LEADER PEPTIDE-PROCESSING ENZYME"/>
    <property type="match status" value="1"/>
</dbReference>
<protein>
    <recommendedName>
        <fullName evidence="12">Peptidase A24A N-terminal domain-containing protein</fullName>
    </recommendedName>
</protein>
<dbReference type="Pfam" id="PF06750">
    <property type="entry name" value="A24_N_bact"/>
    <property type="match status" value="1"/>
</dbReference>
<evidence type="ECO:0000256" key="4">
    <source>
        <dbReference type="ARBA" id="ARBA00022692"/>
    </source>
</evidence>
<dbReference type="Pfam" id="PF01478">
    <property type="entry name" value="Peptidase_A24"/>
    <property type="match status" value="1"/>
</dbReference>